<organism evidence="2 3">
    <name type="scientific">Streptomyces tropicalis</name>
    <dbReference type="NCBI Taxonomy" id="3034234"/>
    <lineage>
        <taxon>Bacteria</taxon>
        <taxon>Bacillati</taxon>
        <taxon>Actinomycetota</taxon>
        <taxon>Actinomycetes</taxon>
        <taxon>Kitasatosporales</taxon>
        <taxon>Streptomycetaceae</taxon>
        <taxon>Streptomyces</taxon>
    </lineage>
</organism>
<name>A0ABT6A3U8_9ACTN</name>
<protein>
    <submittedName>
        <fullName evidence="2">DUF5519 family protein</fullName>
    </submittedName>
</protein>
<sequence length="140" mass="15230">MTLAERAQSQLATWPDLMESAPSCGTGRALSSVRGEVVHFHSDRDVDLRLTAPAIRRLAGDLRRFTPVRMVPGSHWVTLRLDASADVDLLVTLVSVALQAQTRAAAPVQVPVPPRPWRRETVVTVPTGCNDGRGVGFLRV</sequence>
<proteinExistence type="predicted"/>
<dbReference type="Proteomes" id="UP001221150">
    <property type="component" value="Unassembled WGS sequence"/>
</dbReference>
<accession>A0ABT6A3U8</accession>
<reference evidence="2 3" key="1">
    <citation type="submission" date="2023-03" db="EMBL/GenBank/DDBJ databases">
        <title>Draft genome sequence of Streptomyces sp. K1PA1 isolated from peat swamp forest in Thailand.</title>
        <authorList>
            <person name="Klaysubun C."/>
            <person name="Duangmal K."/>
        </authorList>
    </citation>
    <scope>NUCLEOTIDE SEQUENCE [LARGE SCALE GENOMIC DNA]</scope>
    <source>
        <strain evidence="2 3">K1PA1</strain>
    </source>
</reference>
<dbReference type="InterPro" id="IPR040841">
    <property type="entry name" value="Luciferase_dom"/>
</dbReference>
<evidence type="ECO:0000259" key="1">
    <source>
        <dbReference type="Pfam" id="PF17648"/>
    </source>
</evidence>
<evidence type="ECO:0000313" key="2">
    <source>
        <dbReference type="EMBL" id="MDF3299314.1"/>
    </source>
</evidence>
<dbReference type="RefSeq" id="WP_276108872.1">
    <property type="nucleotide sequence ID" value="NZ_JARJBB010000005.1"/>
</dbReference>
<feature type="domain" description="Luciferase" evidence="1">
    <location>
        <begin position="34"/>
        <end position="97"/>
    </location>
</feature>
<comment type="caution">
    <text evidence="2">The sequence shown here is derived from an EMBL/GenBank/DDBJ whole genome shotgun (WGS) entry which is preliminary data.</text>
</comment>
<evidence type="ECO:0000313" key="3">
    <source>
        <dbReference type="Proteomes" id="UP001221150"/>
    </source>
</evidence>
<dbReference type="Pfam" id="PF17648">
    <property type="entry name" value="Luciferase"/>
    <property type="match status" value="1"/>
</dbReference>
<gene>
    <name evidence="2" type="ORF">P3H78_11835</name>
</gene>
<keyword evidence="3" id="KW-1185">Reference proteome</keyword>
<dbReference type="EMBL" id="JARJBB010000005">
    <property type="protein sequence ID" value="MDF3299314.1"/>
    <property type="molecule type" value="Genomic_DNA"/>
</dbReference>